<keyword evidence="1" id="KW-0472">Membrane</keyword>
<reference evidence="3 4" key="1">
    <citation type="submission" date="2016-10" db="EMBL/GenBank/DDBJ databases">
        <authorList>
            <person name="de Groot N.N."/>
        </authorList>
    </citation>
    <scope>NUCLEOTIDE SEQUENCE [LARGE SCALE GENOMIC DNA]</scope>
    <source>
        <strain evidence="3 4">JCM 10630</strain>
    </source>
</reference>
<evidence type="ECO:0000313" key="2">
    <source>
        <dbReference type="EMBL" id="MDX5994820.1"/>
    </source>
</evidence>
<dbReference type="EMBL" id="FNAE01000010">
    <property type="protein sequence ID" value="SDF71730.1"/>
    <property type="molecule type" value="Genomic_DNA"/>
</dbReference>
<gene>
    <name evidence="3" type="ORF">SAMN05216575_11022</name>
    <name evidence="2" type="ORF">SIM71_22380</name>
</gene>
<evidence type="ECO:0000313" key="5">
    <source>
        <dbReference type="Proteomes" id="UP001278050"/>
    </source>
</evidence>
<sequence>MPAEAWWMIAVMVFFLGVQLSLGRGSQRDLDEATMLPFADDPEVARRVERDTGRSTRGCACPGTCDGHCEHLGRREF</sequence>
<keyword evidence="1" id="KW-0812">Transmembrane</keyword>
<dbReference type="EMBL" id="JAWXXP010000001">
    <property type="protein sequence ID" value="MDX5994820.1"/>
    <property type="molecule type" value="Genomic_DNA"/>
</dbReference>
<protein>
    <submittedName>
        <fullName evidence="2">Cbb3-type cytochrome c oxidase subunit 3</fullName>
    </submittedName>
</protein>
<keyword evidence="5" id="KW-1185">Reference proteome</keyword>
<evidence type="ECO:0000313" key="4">
    <source>
        <dbReference type="Proteomes" id="UP000182413"/>
    </source>
</evidence>
<dbReference type="AlphaFoldDB" id="A0A1G7NEL6"/>
<evidence type="ECO:0000313" key="3">
    <source>
        <dbReference type="EMBL" id="SDF71730.1"/>
    </source>
</evidence>
<name>A0A1G7NEL6_9GAMM</name>
<proteinExistence type="predicted"/>
<dbReference type="Proteomes" id="UP000182413">
    <property type="component" value="Unassembled WGS sequence"/>
</dbReference>
<organism evidence="3 4">
    <name type="scientific">Ectopseudomonas alcaliphila</name>
    <dbReference type="NCBI Taxonomy" id="101564"/>
    <lineage>
        <taxon>Bacteria</taxon>
        <taxon>Pseudomonadati</taxon>
        <taxon>Pseudomonadota</taxon>
        <taxon>Gammaproteobacteria</taxon>
        <taxon>Pseudomonadales</taxon>
        <taxon>Pseudomonadaceae</taxon>
        <taxon>Ectopseudomonas</taxon>
    </lineage>
</organism>
<reference evidence="2 5" key="2">
    <citation type="submission" date="2023-11" db="EMBL/GenBank/DDBJ databases">
        <title>MicrobeMod: A computational toolkit for identifying prokaryotic methylation and restriction-modification with nanopore sequencing.</title>
        <authorList>
            <person name="Crits-Christoph A."/>
            <person name="Kang S.C."/>
            <person name="Lee H."/>
            <person name="Ostrov N."/>
        </authorList>
    </citation>
    <scope>NUCLEOTIDE SEQUENCE [LARGE SCALE GENOMIC DNA]</scope>
    <source>
        <strain evidence="2 5">ATCC BAA-571</strain>
    </source>
</reference>
<dbReference type="OrthoDB" id="7014575at2"/>
<accession>A0A1G7NEL6</accession>
<evidence type="ECO:0000256" key="1">
    <source>
        <dbReference type="SAM" id="Phobius"/>
    </source>
</evidence>
<keyword evidence="1" id="KW-1133">Transmembrane helix</keyword>
<dbReference type="RefSeq" id="WP_074681959.1">
    <property type="nucleotide sequence ID" value="NZ_CBCSET010000002.1"/>
</dbReference>
<dbReference type="Proteomes" id="UP001278050">
    <property type="component" value="Unassembled WGS sequence"/>
</dbReference>
<feature type="transmembrane region" description="Helical" evidence="1">
    <location>
        <begin position="6"/>
        <end position="23"/>
    </location>
</feature>